<dbReference type="GeneID" id="2715751"/>
<name>Q9J838_NPVSE</name>
<reference evidence="1 2" key="5">
    <citation type="journal article" date="1998" name="J. Gen. Virol.">
        <title>Specificity of multiple homologous genomic regions in Spodoptera exigua nucleopolyhedrovirus DNA replication.</title>
        <authorList>
            <person name="Broer R."/>
            <person name="Heldens J.G."/>
            <person name="van Strien E.A."/>
            <person name="Zuidema D."/>
            <person name="Vlak J.M."/>
        </authorList>
    </citation>
    <scope>NUCLEOTIDE SEQUENCE [LARGE SCALE GENOMIC DNA]</scope>
</reference>
<dbReference type="Proteomes" id="UP000203151">
    <property type="component" value="Segment"/>
</dbReference>
<accession>Q9J838</accession>
<evidence type="ECO:0000313" key="1">
    <source>
        <dbReference type="EMBL" id="AAF33628.1"/>
    </source>
</evidence>
<reference evidence="1 2" key="7">
    <citation type="journal article" date="1999" name="Virus Res.">
        <title>Identification, sequence analysis and phylogeny of the lef-2 gene of Helicoverpa armigera single-nucleocapsid baculovirus.</title>
        <authorList>
            <person name="Chen X."/>
            <person name="IJkel W.F."/>
            <person name="Dominy C."/>
            <person name="de Andrade Zanotto P.M."/>
            <person name="Hashimoto Y."/>
            <person name="Faktor O."/>
            <person name="Hayakawa T."/>
            <person name="Wang C."/>
            <person name="Prekumar A."/>
            <person name="Mathavan S."/>
            <person name="Krell P.J."/>
            <person name="Hu Z."/>
            <person name="Vlak J.M."/>
        </authorList>
    </citation>
    <scope>NUCLEOTIDE SEQUENCE [LARGE SCALE GENOMIC DNA]</scope>
</reference>
<dbReference type="RefSeq" id="NP_037859.1">
    <property type="nucleotide sequence ID" value="NC_002169.1"/>
</dbReference>
<protein>
    <submittedName>
        <fullName evidence="1">ORF99 p94</fullName>
    </submittedName>
</protein>
<sequence>MIRSTLFTMGITGSVVDTVGSVDRIAVNTVDPNNSTRVKAEAKNQRKVPYLSFFDDPFDINSQLPIDDPNVVYNHKNDFDYNAITTHSIYEKKKEMVAYLKFKFSNPSLNERDVYEELKNICGMGERLLARRKPFSTPLTIENKIVTTDVSFTRNLLKIEFFKYKKNIPHSYLYADVDAFVWTLCKFLINRNDNKSSSFDFNGTYIETFNKNIGKDIDEKRQQNVDRLNAKQLKDFPIASKIDFFNIYDENTDADVKVLEINLNFFKQCLKNLPNDETSNLMDIFELPLVLFRVQDIEYRKSLVSFSGRHSSIENSLDVINDKKYIVLIMSSKFDEYNDYLIYKTIFNGHRVPVNMGIIYYMIYRIAQTSIGGFFKNYKDELSKYTMRRILMTKCRIAFTTSKFYPQLMVPLMNAVYYSFFVSKKMFENDPIYFYQERLRELHPYAKSFYNILNMYRSEKNGIVYLEKGVTRRAAWLNRWGAQLVDDDIKRMIRKSFIEDDHGYMIRDFENERGRPVNMIRKAFETRIDLNNYIYSYYSYENRGDLGNEIIDKYTMRPRFVIDKGPGYVITYYDMLPHTRSSYLDDDGVFKCYPNNNVPFDFNKVISLYKTFQNYVKKHRKFPKINDYHLYVYNKYNKRADGKICFFDARFVNRIDKVHNNYMKFIKDNDIKVPIFINAIERSERLYDRIRIEDNGIEGKKNIEDIINYSKRKLMYLKY</sequence>
<dbReference type="OrthoDB" id="14661at10239"/>
<organism evidence="1 2">
    <name type="scientific">Spodoptera exigua nuclear polyhedrosis virus (strain US)</name>
    <name type="common">SeMNPV</name>
    <dbReference type="NCBI Taxonomy" id="31506"/>
    <lineage>
        <taxon>Viruses</taxon>
        <taxon>Viruses incertae sedis</taxon>
        <taxon>Naldaviricetes</taxon>
        <taxon>Lefavirales</taxon>
        <taxon>Baculoviridae</taxon>
        <taxon>Alphabaculovirus</taxon>
        <taxon>Spodoptera exigua multiple nucleopolyhedrovirus</taxon>
    </lineage>
</organism>
<reference evidence="1 2" key="4">
    <citation type="journal article" date="1997" name="J. Gen. Virol.">
        <title>Characterization of a putative Spodoptera exigua multicapsid nucleopolyhedrovirus helicase gene.</title>
        <authorList>
            <person name="Heldens J.G."/>
            <person name="Liu Y."/>
            <person name="Zuidema D."/>
            <person name="Goldbach R.W."/>
            <person name="Vlak J.M."/>
        </authorList>
    </citation>
    <scope>NUCLEOTIDE SEQUENCE [LARGE SCALE GENOMIC DNA]</scope>
</reference>
<proteinExistence type="predicted"/>
<dbReference type="EMBL" id="AF169823">
    <property type="protein sequence ID" value="AAF33628.1"/>
    <property type="molecule type" value="Genomic_DNA"/>
</dbReference>
<keyword evidence="2" id="KW-1185">Reference proteome</keyword>
<reference evidence="1 2" key="3">
    <citation type="journal article" date="1997" name="J. Gen. Virol.">
        <title>Baculoviruses contain a gene for the large subunit of ribonucleotide reductase.</title>
        <authorList>
            <person name="van Strien E.A."/>
            <person name="Faktor O."/>
            <person name="Hu Z.H."/>
            <person name="Zuidema D."/>
            <person name="Goldbach R.W."/>
            <person name="Vlak J.M."/>
        </authorList>
    </citation>
    <scope>NUCLEOTIDE SEQUENCE [LARGE SCALE GENOMIC DNA]</scope>
</reference>
<reference evidence="1 2" key="6">
    <citation type="journal article" date="1999" name="J. Gen. Virol.">
        <title>Sequence and organization of the Spodoptera exigua multicapsid nucleopolyhedrovirus genome.</title>
        <authorList>
            <person name="IJkel W.F."/>
            <person name="van Strien E.A."/>
            <person name="Heldens J.G."/>
            <person name="Broer R."/>
            <person name="Zuidema D."/>
            <person name="Goldbach R.W."/>
            <person name="Vlak J.M."/>
        </authorList>
    </citation>
    <scope>NUCLEOTIDE SEQUENCE [LARGE SCALE GENOMIC DNA]</scope>
</reference>
<reference evidence="1 2" key="1">
    <citation type="journal article" date="1992" name="J. Gen. Virol.">
        <title>Nucleotide sequence and transcriptional analysis of the polyhedrin gene of Spodoptera exigua nuclear polyhedrosis virus.</title>
        <authorList>
            <person name="van Strien E.A."/>
            <person name="Zuidema D."/>
            <person name="Goldbach R.W."/>
            <person name="Vlak J.M."/>
        </authorList>
    </citation>
    <scope>NUCLEOTIDE SEQUENCE [LARGE SCALE GENOMIC DNA]</scope>
</reference>
<reference evidence="1 2" key="2">
    <citation type="journal article" date="1993" name="J. Gen. Virol.">
        <title>Nucleotide sequence and transcriptional analysis of the p10 gene of Spodoptera exigua nuclear polyhedrosis virus.</title>
        <authorList>
            <person name="Zuidema D."/>
            <person name="van Oers M.M."/>
            <person name="van Strien E.A."/>
            <person name="Caballero P.C."/>
            <person name="Klok E.J."/>
            <person name="Goldbach R.W."/>
            <person name="Vlak J.M."/>
        </authorList>
    </citation>
    <scope>NUCLEOTIDE SEQUENCE [LARGE SCALE GENOMIC DNA]</scope>
</reference>
<organismHost>
    <name type="scientific">Lepidoptera</name>
    <name type="common">moths &amp; butterflies</name>
    <dbReference type="NCBI Taxonomy" id="7088"/>
</organismHost>
<evidence type="ECO:0000313" key="2">
    <source>
        <dbReference type="Proteomes" id="UP000203151"/>
    </source>
</evidence>
<dbReference type="KEGG" id="vg:2715751"/>